<protein>
    <recommendedName>
        <fullName evidence="1">NmrA-like domain-containing protein</fullName>
    </recommendedName>
</protein>
<dbReference type="Gene3D" id="3.40.50.720">
    <property type="entry name" value="NAD(P)-binding Rossmann-like Domain"/>
    <property type="match status" value="1"/>
</dbReference>
<reference evidence="2 3" key="1">
    <citation type="submission" date="2016-07" db="EMBL/GenBank/DDBJ databases">
        <title>Pervasive Adenine N6-methylation of Active Genes in Fungi.</title>
        <authorList>
            <consortium name="DOE Joint Genome Institute"/>
            <person name="Mondo S.J."/>
            <person name="Dannebaum R.O."/>
            <person name="Kuo R.C."/>
            <person name="Labutti K."/>
            <person name="Haridas S."/>
            <person name="Kuo A."/>
            <person name="Salamov A."/>
            <person name="Ahrendt S.R."/>
            <person name="Lipzen A."/>
            <person name="Sullivan W."/>
            <person name="Andreopoulos W.B."/>
            <person name="Clum A."/>
            <person name="Lindquist E."/>
            <person name="Daum C."/>
            <person name="Ramamoorthy G.K."/>
            <person name="Gryganskyi A."/>
            <person name="Culley D."/>
            <person name="Magnuson J.K."/>
            <person name="James T.Y."/>
            <person name="O'Malley M.A."/>
            <person name="Stajich J.E."/>
            <person name="Spatafora J.W."/>
            <person name="Visel A."/>
            <person name="Grigoriev I.V."/>
        </authorList>
    </citation>
    <scope>NUCLEOTIDE SEQUENCE [LARGE SCALE GENOMIC DNA]</scope>
    <source>
        <strain evidence="2 3">CBS 115471</strain>
    </source>
</reference>
<dbReference type="Gene3D" id="3.90.25.10">
    <property type="entry name" value="UDP-galactose 4-epimerase, domain 1"/>
    <property type="match status" value="1"/>
</dbReference>
<dbReference type="STRING" id="1231657.A0A1Y1ZCF5"/>
<feature type="domain" description="NmrA-like" evidence="1">
    <location>
        <begin position="2"/>
        <end position="253"/>
    </location>
</feature>
<dbReference type="AlphaFoldDB" id="A0A1Y1ZCF5"/>
<evidence type="ECO:0000313" key="3">
    <source>
        <dbReference type="Proteomes" id="UP000193144"/>
    </source>
</evidence>
<dbReference type="InterPro" id="IPR052718">
    <property type="entry name" value="NmrA-type_oxidoreductase"/>
</dbReference>
<dbReference type="InterPro" id="IPR036291">
    <property type="entry name" value="NAD(P)-bd_dom_sf"/>
</dbReference>
<evidence type="ECO:0000259" key="1">
    <source>
        <dbReference type="Pfam" id="PF05368"/>
    </source>
</evidence>
<sequence>MLAVTSPTGKLGGAVLDALLTHTLVSPSELVVCTSSSPTSPKFSRLHSASIPIRHADFDNPTSLSTAFTNCTKLFLVSTPRVTMDFNNAPLWSGREAHHRAAIDAAVSAGVKHIYYTSLAFGRPSKAAVMRAHIRTEDYLESLSARDITYTVIREGLYNETWPLYFGYYFGLKDEQRTEVLVCGDGEISWTAIEDLGFVTAKIITAPLEQWRNKTLYLSQARTASLKDIADMVSKARGEEEVKVKVVGRKEYEDFYVGMGTERDAVEWWSSTYEALEDGECEIRDQTLESILKEAGRSPKAIEDTVREMMT</sequence>
<dbReference type="OrthoDB" id="419598at2759"/>
<accession>A0A1Y1ZCF5</accession>
<evidence type="ECO:0000313" key="2">
    <source>
        <dbReference type="EMBL" id="ORY07938.1"/>
    </source>
</evidence>
<dbReference type="PANTHER" id="PTHR47129:SF1">
    <property type="entry name" value="NMRA-LIKE DOMAIN-CONTAINING PROTEIN"/>
    <property type="match status" value="1"/>
</dbReference>
<proteinExistence type="predicted"/>
<gene>
    <name evidence="2" type="ORF">BCR34DRAFT_489046</name>
</gene>
<dbReference type="Proteomes" id="UP000193144">
    <property type="component" value="Unassembled WGS sequence"/>
</dbReference>
<dbReference type="SUPFAM" id="SSF51735">
    <property type="entry name" value="NAD(P)-binding Rossmann-fold domains"/>
    <property type="match status" value="1"/>
</dbReference>
<dbReference type="PANTHER" id="PTHR47129">
    <property type="entry name" value="QUINONE OXIDOREDUCTASE 2"/>
    <property type="match status" value="1"/>
</dbReference>
<dbReference type="Pfam" id="PF05368">
    <property type="entry name" value="NmrA"/>
    <property type="match status" value="1"/>
</dbReference>
<organism evidence="2 3">
    <name type="scientific">Clohesyomyces aquaticus</name>
    <dbReference type="NCBI Taxonomy" id="1231657"/>
    <lineage>
        <taxon>Eukaryota</taxon>
        <taxon>Fungi</taxon>
        <taxon>Dikarya</taxon>
        <taxon>Ascomycota</taxon>
        <taxon>Pezizomycotina</taxon>
        <taxon>Dothideomycetes</taxon>
        <taxon>Pleosporomycetidae</taxon>
        <taxon>Pleosporales</taxon>
        <taxon>Lindgomycetaceae</taxon>
        <taxon>Clohesyomyces</taxon>
    </lineage>
</organism>
<name>A0A1Y1ZCF5_9PLEO</name>
<keyword evidence="3" id="KW-1185">Reference proteome</keyword>
<dbReference type="InterPro" id="IPR008030">
    <property type="entry name" value="NmrA-like"/>
</dbReference>
<comment type="caution">
    <text evidence="2">The sequence shown here is derived from an EMBL/GenBank/DDBJ whole genome shotgun (WGS) entry which is preliminary data.</text>
</comment>
<dbReference type="EMBL" id="MCFA01000105">
    <property type="protein sequence ID" value="ORY07938.1"/>
    <property type="molecule type" value="Genomic_DNA"/>
</dbReference>